<feature type="transmembrane region" description="Helical" evidence="7">
    <location>
        <begin position="74"/>
        <end position="96"/>
    </location>
</feature>
<feature type="transmembrane region" description="Helical" evidence="7">
    <location>
        <begin position="158"/>
        <end position="177"/>
    </location>
</feature>
<evidence type="ECO:0000256" key="7">
    <source>
        <dbReference type="RuleBase" id="RU363032"/>
    </source>
</evidence>
<dbReference type="InterPro" id="IPR000515">
    <property type="entry name" value="MetI-like"/>
</dbReference>
<accession>A0ABT4BSG7</accession>
<proteinExistence type="inferred from homology"/>
<keyword evidence="10" id="KW-1185">Reference proteome</keyword>
<protein>
    <submittedName>
        <fullName evidence="9">Sugar ABC transporter permease</fullName>
    </submittedName>
</protein>
<dbReference type="InterPro" id="IPR035906">
    <property type="entry name" value="MetI-like_sf"/>
</dbReference>
<dbReference type="InterPro" id="IPR050809">
    <property type="entry name" value="UgpAE/MalFG_permease"/>
</dbReference>
<comment type="subcellular location">
    <subcellularLocation>
        <location evidence="1 7">Cell membrane</location>
        <topology evidence="1 7">Multi-pass membrane protein</topology>
    </subcellularLocation>
</comment>
<keyword evidence="3" id="KW-1003">Cell membrane</keyword>
<evidence type="ECO:0000259" key="8">
    <source>
        <dbReference type="PROSITE" id="PS50928"/>
    </source>
</evidence>
<sequence>MKTKNKSMIIFFLAPSLILYLAIFLYPTVRTIVMSFFKVEGVTDSISQWKFNGFGNFQTLFNTPLFMSSLHNIAMIWLVGGIGVMLVSLLFGVILTSGVHGKSFFRSVIYLPNVISAVAMGTMWINYVYNPDFGLFSSVLKGIGLSGQANTQWTGPEMVFWSMLIAYCFGMVGYHMLIWMSGIERIPVDYYEAATIEGANVFQRFSRITLPLLKGVCRTNIVLWTVSTMAFFVWSQLFSPVNLSASTVTPMSYMYELVFGASNSAVTVRDSGAGAAIGVILTLVVVAVFMISQLIVKNDDVEL</sequence>
<dbReference type="Proteomes" id="UP001082703">
    <property type="component" value="Unassembled WGS sequence"/>
</dbReference>
<dbReference type="PROSITE" id="PS50928">
    <property type="entry name" value="ABC_TM1"/>
    <property type="match status" value="1"/>
</dbReference>
<dbReference type="PANTHER" id="PTHR43227">
    <property type="entry name" value="BLL4140 PROTEIN"/>
    <property type="match status" value="1"/>
</dbReference>
<evidence type="ECO:0000256" key="6">
    <source>
        <dbReference type="ARBA" id="ARBA00023136"/>
    </source>
</evidence>
<dbReference type="EMBL" id="JAPOHA010000005">
    <property type="protein sequence ID" value="MCY1713829.1"/>
    <property type="molecule type" value="Genomic_DNA"/>
</dbReference>
<comment type="caution">
    <text evidence="9">The sequence shown here is derived from an EMBL/GenBank/DDBJ whole genome shotgun (WGS) entry which is preliminary data.</text>
</comment>
<evidence type="ECO:0000256" key="2">
    <source>
        <dbReference type="ARBA" id="ARBA00022448"/>
    </source>
</evidence>
<feature type="transmembrane region" description="Helical" evidence="7">
    <location>
        <begin position="108"/>
        <end position="129"/>
    </location>
</feature>
<evidence type="ECO:0000313" key="9">
    <source>
        <dbReference type="EMBL" id="MCY1713829.1"/>
    </source>
</evidence>
<evidence type="ECO:0000256" key="1">
    <source>
        <dbReference type="ARBA" id="ARBA00004651"/>
    </source>
</evidence>
<reference evidence="9 10" key="1">
    <citation type="submission" date="2022-11" db="EMBL/GenBank/DDBJ databases">
        <authorList>
            <person name="Caiyu Z."/>
        </authorList>
    </citation>
    <scope>NUCLEOTIDE SEQUENCE [LARGE SCALE GENOMIC DNA]</scope>
    <source>
        <strain evidence="9 10">YR-4</strain>
    </source>
</reference>
<keyword evidence="6 7" id="KW-0472">Membrane</keyword>
<evidence type="ECO:0000313" key="10">
    <source>
        <dbReference type="Proteomes" id="UP001082703"/>
    </source>
</evidence>
<feature type="transmembrane region" description="Helical" evidence="7">
    <location>
        <begin position="275"/>
        <end position="296"/>
    </location>
</feature>
<dbReference type="Pfam" id="PF00528">
    <property type="entry name" value="BPD_transp_1"/>
    <property type="match status" value="1"/>
</dbReference>
<evidence type="ECO:0000256" key="3">
    <source>
        <dbReference type="ARBA" id="ARBA00022475"/>
    </source>
</evidence>
<evidence type="ECO:0000256" key="4">
    <source>
        <dbReference type="ARBA" id="ARBA00022692"/>
    </source>
</evidence>
<feature type="transmembrane region" description="Helical" evidence="7">
    <location>
        <begin position="7"/>
        <end position="26"/>
    </location>
</feature>
<evidence type="ECO:0000256" key="5">
    <source>
        <dbReference type="ARBA" id="ARBA00022989"/>
    </source>
</evidence>
<keyword evidence="4 7" id="KW-0812">Transmembrane</keyword>
<organism evidence="9 10">
    <name type="scientific">Caproiciproducens galactitolivorans</name>
    <dbReference type="NCBI Taxonomy" id="642589"/>
    <lineage>
        <taxon>Bacteria</taxon>
        <taxon>Bacillati</taxon>
        <taxon>Bacillota</taxon>
        <taxon>Clostridia</taxon>
        <taxon>Eubacteriales</taxon>
        <taxon>Acutalibacteraceae</taxon>
        <taxon>Caproiciproducens</taxon>
    </lineage>
</organism>
<dbReference type="SUPFAM" id="SSF161098">
    <property type="entry name" value="MetI-like"/>
    <property type="match status" value="1"/>
</dbReference>
<gene>
    <name evidence="9" type="ORF">OUY18_06135</name>
</gene>
<feature type="transmembrane region" description="Helical" evidence="7">
    <location>
        <begin position="221"/>
        <end position="239"/>
    </location>
</feature>
<comment type="similarity">
    <text evidence="7">Belongs to the binding-protein-dependent transport system permease family.</text>
</comment>
<dbReference type="Gene3D" id="1.10.3720.10">
    <property type="entry name" value="MetI-like"/>
    <property type="match status" value="1"/>
</dbReference>
<name>A0ABT4BSG7_9FIRM</name>
<keyword evidence="5 7" id="KW-1133">Transmembrane helix</keyword>
<dbReference type="CDD" id="cd06261">
    <property type="entry name" value="TM_PBP2"/>
    <property type="match status" value="1"/>
</dbReference>
<dbReference type="RefSeq" id="WP_268057872.1">
    <property type="nucleotide sequence ID" value="NZ_JAPOHA010000005.1"/>
</dbReference>
<keyword evidence="2 7" id="KW-0813">Transport</keyword>
<feature type="domain" description="ABC transmembrane type-1" evidence="8">
    <location>
        <begin position="70"/>
        <end position="292"/>
    </location>
</feature>
<dbReference type="PANTHER" id="PTHR43227:SF7">
    <property type="entry name" value="ARABINOOLIGOSACCHARIDES TRANSPORT SYSTEM PERMEASE PROTEIN ARAP"/>
    <property type="match status" value="1"/>
</dbReference>